<feature type="domain" description="PPM-type phosphatase" evidence="3">
    <location>
        <begin position="757"/>
        <end position="971"/>
    </location>
</feature>
<dbReference type="EMBL" id="UOEU01000743">
    <property type="protein sequence ID" value="VAW39394.1"/>
    <property type="molecule type" value="Genomic_DNA"/>
</dbReference>
<keyword evidence="2" id="KW-0472">Membrane</keyword>
<keyword evidence="2" id="KW-1133">Transmembrane helix</keyword>
<dbReference type="AlphaFoldDB" id="A0A3B0W6U9"/>
<dbReference type="Pfam" id="PF13492">
    <property type="entry name" value="GAF_3"/>
    <property type="match status" value="1"/>
</dbReference>
<organism evidence="4">
    <name type="scientific">hydrothermal vent metagenome</name>
    <dbReference type="NCBI Taxonomy" id="652676"/>
    <lineage>
        <taxon>unclassified sequences</taxon>
        <taxon>metagenomes</taxon>
        <taxon>ecological metagenomes</taxon>
    </lineage>
</organism>
<dbReference type="SMART" id="SM00065">
    <property type="entry name" value="GAF"/>
    <property type="match status" value="3"/>
</dbReference>
<dbReference type="InterPro" id="IPR003018">
    <property type="entry name" value="GAF"/>
</dbReference>
<gene>
    <name evidence="4" type="ORF">MNBD_CHLOROFLEXI01-1162</name>
</gene>
<dbReference type="Gene3D" id="3.30.450.40">
    <property type="match status" value="4"/>
</dbReference>
<keyword evidence="2" id="KW-0812">Transmembrane</keyword>
<evidence type="ECO:0000256" key="2">
    <source>
        <dbReference type="SAM" id="Phobius"/>
    </source>
</evidence>
<dbReference type="Pfam" id="PF07228">
    <property type="entry name" value="SpoIIE"/>
    <property type="match status" value="1"/>
</dbReference>
<dbReference type="InterPro" id="IPR052016">
    <property type="entry name" value="Bact_Sigma-Reg"/>
</dbReference>
<proteinExistence type="predicted"/>
<feature type="transmembrane region" description="Helical" evidence="2">
    <location>
        <begin position="15"/>
        <end position="37"/>
    </location>
</feature>
<dbReference type="InterPro" id="IPR029016">
    <property type="entry name" value="GAF-like_dom_sf"/>
</dbReference>
<dbReference type="Gene3D" id="3.60.40.10">
    <property type="entry name" value="PPM-type phosphatase domain"/>
    <property type="match status" value="1"/>
</dbReference>
<feature type="transmembrane region" description="Helical" evidence="2">
    <location>
        <begin position="413"/>
        <end position="432"/>
    </location>
</feature>
<dbReference type="SUPFAM" id="SSF81606">
    <property type="entry name" value="PP2C-like"/>
    <property type="match status" value="1"/>
</dbReference>
<evidence type="ECO:0000256" key="1">
    <source>
        <dbReference type="ARBA" id="ARBA00022801"/>
    </source>
</evidence>
<protein>
    <submittedName>
        <fullName evidence="4">Serine phosphatase RsbU, regulator of sigma subunit</fullName>
    </submittedName>
</protein>
<keyword evidence="1" id="KW-0378">Hydrolase</keyword>
<name>A0A3B0W6U9_9ZZZZ</name>
<dbReference type="PANTHER" id="PTHR43156">
    <property type="entry name" value="STAGE II SPORULATION PROTEIN E-RELATED"/>
    <property type="match status" value="1"/>
</dbReference>
<dbReference type="InterPro" id="IPR036457">
    <property type="entry name" value="PPM-type-like_dom_sf"/>
</dbReference>
<dbReference type="Pfam" id="PF13185">
    <property type="entry name" value="GAF_2"/>
    <property type="match status" value="2"/>
</dbReference>
<dbReference type="SUPFAM" id="SSF55781">
    <property type="entry name" value="GAF domain-like"/>
    <property type="match status" value="4"/>
</dbReference>
<dbReference type="InterPro" id="IPR001932">
    <property type="entry name" value="PPM-type_phosphatase-like_dom"/>
</dbReference>
<accession>A0A3B0W6U9</accession>
<evidence type="ECO:0000259" key="3">
    <source>
        <dbReference type="PROSITE" id="PS51746"/>
    </source>
</evidence>
<dbReference type="PANTHER" id="PTHR43156:SF2">
    <property type="entry name" value="STAGE II SPORULATION PROTEIN E"/>
    <property type="match status" value="1"/>
</dbReference>
<dbReference type="PROSITE" id="PS51746">
    <property type="entry name" value="PPM_2"/>
    <property type="match status" value="1"/>
</dbReference>
<reference evidence="4" key="1">
    <citation type="submission" date="2018-06" db="EMBL/GenBank/DDBJ databases">
        <authorList>
            <person name="Zhirakovskaya E."/>
        </authorList>
    </citation>
    <scope>NUCLEOTIDE SEQUENCE</scope>
</reference>
<evidence type="ECO:0000313" key="4">
    <source>
        <dbReference type="EMBL" id="VAW39394.1"/>
    </source>
</evidence>
<sequence length="977" mass="108004">MPPTAAISGQIGSALSWPAVSFALLIAALLSTGYILLRRYRSRQLLHQRIAELEALSVAGRALVAAKMDVDSLAELIANEAGQVIDNDTFQVGLFEENSYHILHWKINGVRQQTPQTFDLHEEGGIISWVRQSKSPLLVRDFQREINNLPARPRYISNSPPRSAIFIPMISGDTTIGILAAQSNQPNRFSEEDMRRLTILANQAAAAIAHALLFAQERQRAAHLELVVQISLEISKVKNQDEIFSRVVQLTQQTFNFHLVNIFGIDPETGEAVMQASSDAATLAQNWRIQPGHGLVGTAVSSQQTIISNNTKEDARFVTQNSPLEANTQAEMALPLMVDGEVVGVLDVQSPKAGMFTRIDKMTLEALSAEIAVSISKLRQLARQREQAWFTTAQLQVAEAVNRSRSIDEILTAVARLTTMLAGVPFCFILLWDKETAVYKGTESFGLSKEDQQKIQRQRLKIGEWSALDAVHVGQEAISTYKMPAWLTLASAQQLMLLPVYTVTDILGVLVVSNADQSKEAANVLRPPSRRTELLDNITQQLARGLENWRLRNAQQEEAWVNTALFQVAAAVNSLIDLNEILDTIARLVPMLVGVESCIILVWDEKREHFKPGASFGINEMGRGLLETLALNLNEFDNLAPKLTDGLSPTGTYYVIQLPDWLEKVLGTEQAFAFPLNARGQLVGAMVIGSMMMEESRSLSARRLNILTGIAHQAATAVVNHQLYQEAAERSRLERELDVAREIQASLIPDGEPNIPGCSVASYWQAARQVSGDFYDFIPLYNGNWGILVADVTDKGIPAALFMALCRTILRTVAISRDDPATTLIRANEIINQDTQSDLFVTVFYAIWEPDSQQIRYANGGHNPPLLLRQDSECSLLKEHGMALGVLPEIDMKSHTVQFLPEDTLILYTDGVTEAMNEDLDEFGMERLRQAAVNSSSLSARHIAQNITNAIQNHAGGTPQFDDITLVVMKRQAEGNL</sequence>
<dbReference type="GO" id="GO:0016791">
    <property type="term" value="F:phosphatase activity"/>
    <property type="evidence" value="ECO:0007669"/>
    <property type="project" value="TreeGrafter"/>
</dbReference>
<dbReference type="SMART" id="SM00331">
    <property type="entry name" value="PP2C_SIG"/>
    <property type="match status" value="1"/>
</dbReference>